<dbReference type="PANTHER" id="PTHR11049:SF5">
    <property type="entry name" value="ACYL-COA THIOESTER HYDROLASE YCIA"/>
    <property type="match status" value="1"/>
</dbReference>
<dbReference type="GO" id="GO:0052816">
    <property type="term" value="F:long-chain fatty acyl-CoA hydrolase activity"/>
    <property type="evidence" value="ECO:0007669"/>
    <property type="project" value="TreeGrafter"/>
</dbReference>
<evidence type="ECO:0000256" key="2">
    <source>
        <dbReference type="ARBA" id="ARBA00022801"/>
    </source>
</evidence>
<comment type="caution">
    <text evidence="5">The sequence shown here is derived from an EMBL/GenBank/DDBJ whole genome shotgun (WGS) entry which is preliminary data.</text>
</comment>
<name>A0A7W5Z1M6_9HYPH</name>
<protein>
    <submittedName>
        <fullName evidence="5">Acyl-CoA thioesterase YciA</fullName>
        <ecNumber evidence="5">3.1.2.-</ecNumber>
    </submittedName>
</protein>
<dbReference type="InterPro" id="IPR006683">
    <property type="entry name" value="Thioestr_dom"/>
</dbReference>
<dbReference type="GO" id="GO:0009062">
    <property type="term" value="P:fatty acid catabolic process"/>
    <property type="evidence" value="ECO:0007669"/>
    <property type="project" value="TreeGrafter"/>
</dbReference>
<sequence length="134" mass="14623">MTDTSAPSDDMKLMLRTIAMPADSNAAGDIFGGWIMARMDLAAAARTNELTDIRTVTVAVNNVRFRKPVKIGDTLSIYTSIEKVGHTSVTLKLEAWIHRGFSKLFEVVADAEFVMVAVDANDRPCPILPEKPAT</sequence>
<dbReference type="GO" id="GO:0005829">
    <property type="term" value="C:cytosol"/>
    <property type="evidence" value="ECO:0007669"/>
    <property type="project" value="TreeGrafter"/>
</dbReference>
<dbReference type="AlphaFoldDB" id="A0A7W5Z1M6"/>
<accession>A0A7W5Z1M6</accession>
<gene>
    <name evidence="5" type="ORF">FHS81_000373</name>
</gene>
<dbReference type="Proteomes" id="UP000537592">
    <property type="component" value="Unassembled WGS sequence"/>
</dbReference>
<dbReference type="PANTHER" id="PTHR11049">
    <property type="entry name" value="ACYL COENZYME A THIOESTER HYDROLASE"/>
    <property type="match status" value="1"/>
</dbReference>
<keyword evidence="2 3" id="KW-0378">Hydrolase</keyword>
<dbReference type="Pfam" id="PF03061">
    <property type="entry name" value="4HBT"/>
    <property type="match status" value="1"/>
</dbReference>
<keyword evidence="6" id="KW-1185">Reference proteome</keyword>
<dbReference type="EC" id="3.1.2.-" evidence="5"/>
<evidence type="ECO:0000313" key="6">
    <source>
        <dbReference type="Proteomes" id="UP000537592"/>
    </source>
</evidence>
<evidence type="ECO:0000256" key="3">
    <source>
        <dbReference type="PROSITE-ProRule" id="PRU01106"/>
    </source>
</evidence>
<feature type="domain" description="HotDog ACOT-type" evidence="4">
    <location>
        <begin position="9"/>
        <end position="121"/>
    </location>
</feature>
<evidence type="ECO:0000256" key="1">
    <source>
        <dbReference type="ARBA" id="ARBA00010458"/>
    </source>
</evidence>
<reference evidence="5 6" key="1">
    <citation type="submission" date="2020-08" db="EMBL/GenBank/DDBJ databases">
        <title>Genomic Encyclopedia of Type Strains, Phase IV (KMG-IV): sequencing the most valuable type-strain genomes for metagenomic binning, comparative biology and taxonomic classification.</title>
        <authorList>
            <person name="Goeker M."/>
        </authorList>
    </citation>
    <scope>NUCLEOTIDE SEQUENCE [LARGE SCALE GENOMIC DNA]</scope>
    <source>
        <strain evidence="5 6">DSM 28760</strain>
    </source>
</reference>
<dbReference type="RefSeq" id="WP_246374380.1">
    <property type="nucleotide sequence ID" value="NZ_JACICC010000001.1"/>
</dbReference>
<dbReference type="InterPro" id="IPR033120">
    <property type="entry name" value="HOTDOG_ACOT"/>
</dbReference>
<dbReference type="EMBL" id="JACICC010000001">
    <property type="protein sequence ID" value="MBB3808319.1"/>
    <property type="molecule type" value="Genomic_DNA"/>
</dbReference>
<dbReference type="PROSITE" id="PS51770">
    <property type="entry name" value="HOTDOG_ACOT"/>
    <property type="match status" value="1"/>
</dbReference>
<organism evidence="5 6">
    <name type="scientific">Pseudochelatococcus contaminans</name>
    <dbReference type="NCBI Taxonomy" id="1538103"/>
    <lineage>
        <taxon>Bacteria</taxon>
        <taxon>Pseudomonadati</taxon>
        <taxon>Pseudomonadota</taxon>
        <taxon>Alphaproteobacteria</taxon>
        <taxon>Hyphomicrobiales</taxon>
        <taxon>Chelatococcaceae</taxon>
        <taxon>Pseudochelatococcus</taxon>
    </lineage>
</organism>
<dbReference type="InterPro" id="IPR029069">
    <property type="entry name" value="HotDog_dom_sf"/>
</dbReference>
<evidence type="ECO:0000313" key="5">
    <source>
        <dbReference type="EMBL" id="MBB3808319.1"/>
    </source>
</evidence>
<dbReference type="Gene3D" id="3.10.129.10">
    <property type="entry name" value="Hotdog Thioesterase"/>
    <property type="match status" value="1"/>
</dbReference>
<dbReference type="GO" id="GO:0006637">
    <property type="term" value="P:acyl-CoA metabolic process"/>
    <property type="evidence" value="ECO:0007669"/>
    <property type="project" value="TreeGrafter"/>
</dbReference>
<dbReference type="InterPro" id="IPR040170">
    <property type="entry name" value="Cytosol_ACT"/>
</dbReference>
<comment type="similarity">
    <text evidence="1">Belongs to the acyl coenzyme A hydrolase family.</text>
</comment>
<proteinExistence type="inferred from homology"/>
<dbReference type="CDD" id="cd03442">
    <property type="entry name" value="BFIT_BACH"/>
    <property type="match status" value="1"/>
</dbReference>
<dbReference type="SUPFAM" id="SSF54637">
    <property type="entry name" value="Thioesterase/thiol ester dehydrase-isomerase"/>
    <property type="match status" value="1"/>
</dbReference>
<evidence type="ECO:0000259" key="4">
    <source>
        <dbReference type="PROSITE" id="PS51770"/>
    </source>
</evidence>